<protein>
    <recommendedName>
        <fullName evidence="3">Nitrogen regulatory protein P-II</fullName>
    </recommendedName>
</protein>
<sequence>MKSVFITFDQAYYEQIIGTLDRLNCRGFSYFEQVKGRGSKTGEPHFGSHAWPSMCSAIITMVDDNKVDPLLDALHKLDTRTEKLGLRAFVWNIEKTI</sequence>
<keyword evidence="2" id="KW-1185">Reference proteome</keyword>
<dbReference type="InterPro" id="IPR002187">
    <property type="entry name" value="N-reg_PII"/>
</dbReference>
<organism evidence="1 2">
    <name type="scientific">Bacteroides graminisolvens DSM 19988 = JCM 15093</name>
    <dbReference type="NCBI Taxonomy" id="1121097"/>
    <lineage>
        <taxon>Bacteria</taxon>
        <taxon>Pseudomonadati</taxon>
        <taxon>Bacteroidota</taxon>
        <taxon>Bacteroidia</taxon>
        <taxon>Bacteroidales</taxon>
        <taxon>Bacteroidaceae</taxon>
        <taxon>Bacteroides</taxon>
    </lineage>
</organism>
<dbReference type="STRING" id="1121097.GCA_000428125_02619"/>
<dbReference type="OrthoDB" id="5517163at2"/>
<dbReference type="InterPro" id="IPR011322">
    <property type="entry name" value="N-reg_PII-like_a/b"/>
</dbReference>
<dbReference type="AlphaFoldDB" id="A0A069D6U1"/>
<evidence type="ECO:0000313" key="1">
    <source>
        <dbReference type="EMBL" id="GAK38036.1"/>
    </source>
</evidence>
<evidence type="ECO:0008006" key="3">
    <source>
        <dbReference type="Google" id="ProtNLM"/>
    </source>
</evidence>
<dbReference type="Proteomes" id="UP000027601">
    <property type="component" value="Unassembled WGS sequence"/>
</dbReference>
<name>A0A069D6U1_9BACE</name>
<dbReference type="NCBIfam" id="NF045581">
    <property type="entry name" value="PG0541_fam"/>
    <property type="match status" value="1"/>
</dbReference>
<dbReference type="InterPro" id="IPR015867">
    <property type="entry name" value="N-reg_PII/ATP_PRibTrfase_C"/>
</dbReference>
<dbReference type="Gene3D" id="3.30.70.120">
    <property type="match status" value="1"/>
</dbReference>
<evidence type="ECO:0000313" key="2">
    <source>
        <dbReference type="Proteomes" id="UP000027601"/>
    </source>
</evidence>
<dbReference type="eggNOG" id="COG0347">
    <property type="taxonomic scope" value="Bacteria"/>
</dbReference>
<accession>A0A069D6U1</accession>
<reference evidence="1 2" key="1">
    <citation type="journal article" date="2015" name="Microbes Environ.">
        <title>Distribution and evolution of nitrogen fixation genes in the phylum bacteroidetes.</title>
        <authorList>
            <person name="Inoue J."/>
            <person name="Oshima K."/>
            <person name="Suda W."/>
            <person name="Sakamoto M."/>
            <person name="Iino T."/>
            <person name="Noda S."/>
            <person name="Hongoh Y."/>
            <person name="Hattori M."/>
            <person name="Ohkuma M."/>
        </authorList>
    </citation>
    <scope>NUCLEOTIDE SEQUENCE [LARGE SCALE GENOMIC DNA]</scope>
    <source>
        <strain evidence="1 2">JCM 15093</strain>
    </source>
</reference>
<gene>
    <name evidence="1" type="ORF">JCM15093_3331</name>
</gene>
<comment type="caution">
    <text evidence="1">The sequence shown here is derived from an EMBL/GenBank/DDBJ whole genome shotgun (WGS) entry which is preliminary data.</text>
</comment>
<dbReference type="RefSeq" id="WP_024997569.1">
    <property type="nucleotide sequence ID" value="NZ_ATZI01000013.1"/>
</dbReference>
<dbReference type="EMBL" id="BAJS01000036">
    <property type="protein sequence ID" value="GAK38036.1"/>
    <property type="molecule type" value="Genomic_DNA"/>
</dbReference>
<proteinExistence type="predicted"/>
<dbReference type="GO" id="GO:0006808">
    <property type="term" value="P:regulation of nitrogen utilization"/>
    <property type="evidence" value="ECO:0007669"/>
    <property type="project" value="InterPro"/>
</dbReference>
<dbReference type="GO" id="GO:0030234">
    <property type="term" value="F:enzyme regulator activity"/>
    <property type="evidence" value="ECO:0007669"/>
    <property type="project" value="InterPro"/>
</dbReference>
<dbReference type="Pfam" id="PF00543">
    <property type="entry name" value="P-II"/>
    <property type="match status" value="1"/>
</dbReference>
<dbReference type="SUPFAM" id="SSF54913">
    <property type="entry name" value="GlnB-like"/>
    <property type="match status" value="1"/>
</dbReference>